<name>A0A834GX39_RHOSS</name>
<dbReference type="Proteomes" id="UP000626092">
    <property type="component" value="Unassembled WGS sequence"/>
</dbReference>
<keyword evidence="4" id="KW-0479">Metal-binding</keyword>
<dbReference type="SUPFAM" id="SSF57716">
    <property type="entry name" value="Glucocorticoid receptor-like (DNA-binding domain)"/>
    <property type="match status" value="1"/>
</dbReference>
<evidence type="ECO:0000256" key="1">
    <source>
        <dbReference type="ARBA" id="ARBA00023015"/>
    </source>
</evidence>
<organism evidence="6 7">
    <name type="scientific">Rhododendron simsii</name>
    <name type="common">Sims's rhododendron</name>
    <dbReference type="NCBI Taxonomy" id="118357"/>
    <lineage>
        <taxon>Eukaryota</taxon>
        <taxon>Viridiplantae</taxon>
        <taxon>Streptophyta</taxon>
        <taxon>Embryophyta</taxon>
        <taxon>Tracheophyta</taxon>
        <taxon>Spermatophyta</taxon>
        <taxon>Magnoliopsida</taxon>
        <taxon>eudicotyledons</taxon>
        <taxon>Gunneridae</taxon>
        <taxon>Pentapetalae</taxon>
        <taxon>asterids</taxon>
        <taxon>Ericales</taxon>
        <taxon>Ericaceae</taxon>
        <taxon>Ericoideae</taxon>
        <taxon>Rhodoreae</taxon>
        <taxon>Rhododendron</taxon>
    </lineage>
</organism>
<keyword evidence="1" id="KW-0805">Transcription regulation</keyword>
<evidence type="ECO:0000256" key="4">
    <source>
        <dbReference type="PROSITE-ProRule" id="PRU00094"/>
    </source>
</evidence>
<dbReference type="AlphaFoldDB" id="A0A834GX39"/>
<dbReference type="InterPro" id="IPR013088">
    <property type="entry name" value="Znf_NHR/GATA"/>
</dbReference>
<comment type="caution">
    <text evidence="6">The sequence shown here is derived from an EMBL/GenBank/DDBJ whole genome shotgun (WGS) entry which is preliminary data.</text>
</comment>
<dbReference type="InterPro" id="IPR000679">
    <property type="entry name" value="Znf_GATA"/>
</dbReference>
<feature type="domain" description="GATA-type" evidence="5">
    <location>
        <begin position="23"/>
        <end position="40"/>
    </location>
</feature>
<dbReference type="GO" id="GO:0006355">
    <property type="term" value="P:regulation of DNA-templated transcription"/>
    <property type="evidence" value="ECO:0007669"/>
    <property type="project" value="InterPro"/>
</dbReference>
<dbReference type="EMBL" id="WJXA01000005">
    <property type="protein sequence ID" value="KAF7143473.1"/>
    <property type="molecule type" value="Genomic_DNA"/>
</dbReference>
<keyword evidence="4" id="KW-0862">Zinc</keyword>
<dbReference type="Pfam" id="PF00320">
    <property type="entry name" value="GATA"/>
    <property type="match status" value="1"/>
</dbReference>
<evidence type="ECO:0000313" key="6">
    <source>
        <dbReference type="EMBL" id="KAF7143473.1"/>
    </source>
</evidence>
<dbReference type="PROSITE" id="PS50114">
    <property type="entry name" value="GATA_ZN_FINGER_2"/>
    <property type="match status" value="1"/>
</dbReference>
<keyword evidence="2" id="KW-0238">DNA-binding</keyword>
<accession>A0A834GX39</accession>
<gene>
    <name evidence="6" type="ORF">RHSIM_Rhsim05G0134000</name>
</gene>
<keyword evidence="3" id="KW-0804">Transcription</keyword>
<sequence length="106" mass="11881">MFFLLFYYQESLPEEMNEIKKFCCDCKTTKTPLWRAGPSGPKVLLPKCSRLLLAKSAAVWADLSVFFCWSLLSIFGTAKIRLVHGISVTRGGALAGDLYLTSRRSI</sequence>
<keyword evidence="7" id="KW-1185">Reference proteome</keyword>
<keyword evidence="4" id="KW-0863">Zinc-finger</keyword>
<dbReference type="GO" id="GO:0008270">
    <property type="term" value="F:zinc ion binding"/>
    <property type="evidence" value="ECO:0007669"/>
    <property type="project" value="UniProtKB-KW"/>
</dbReference>
<dbReference type="GO" id="GO:0043565">
    <property type="term" value="F:sequence-specific DNA binding"/>
    <property type="evidence" value="ECO:0007669"/>
    <property type="project" value="InterPro"/>
</dbReference>
<proteinExistence type="predicted"/>
<evidence type="ECO:0000256" key="2">
    <source>
        <dbReference type="ARBA" id="ARBA00023125"/>
    </source>
</evidence>
<evidence type="ECO:0000259" key="5">
    <source>
        <dbReference type="PROSITE" id="PS50114"/>
    </source>
</evidence>
<evidence type="ECO:0000256" key="3">
    <source>
        <dbReference type="ARBA" id="ARBA00023163"/>
    </source>
</evidence>
<protein>
    <recommendedName>
        <fullName evidence="5">GATA-type domain-containing protein</fullName>
    </recommendedName>
</protein>
<reference evidence="6" key="1">
    <citation type="submission" date="2019-11" db="EMBL/GenBank/DDBJ databases">
        <authorList>
            <person name="Liu Y."/>
            <person name="Hou J."/>
            <person name="Li T.-Q."/>
            <person name="Guan C.-H."/>
            <person name="Wu X."/>
            <person name="Wu H.-Z."/>
            <person name="Ling F."/>
            <person name="Zhang R."/>
            <person name="Shi X.-G."/>
            <person name="Ren J.-P."/>
            <person name="Chen E.-F."/>
            <person name="Sun J.-M."/>
        </authorList>
    </citation>
    <scope>NUCLEOTIDE SEQUENCE</scope>
    <source>
        <strain evidence="6">Adult_tree_wgs_1</strain>
        <tissue evidence="6">Leaves</tissue>
    </source>
</reference>
<evidence type="ECO:0000313" key="7">
    <source>
        <dbReference type="Proteomes" id="UP000626092"/>
    </source>
</evidence>
<dbReference type="Gene3D" id="3.30.50.10">
    <property type="entry name" value="Erythroid Transcription Factor GATA-1, subunit A"/>
    <property type="match status" value="1"/>
</dbReference>